<reference evidence="2 3" key="1">
    <citation type="journal article" date="2019" name="Sci. Rep.">
        <title>Orb-weaving spider Araneus ventricosus genome elucidates the spidroin gene catalogue.</title>
        <authorList>
            <person name="Kono N."/>
            <person name="Nakamura H."/>
            <person name="Ohtoshi R."/>
            <person name="Moran D.A.P."/>
            <person name="Shinohara A."/>
            <person name="Yoshida Y."/>
            <person name="Fujiwara M."/>
            <person name="Mori M."/>
            <person name="Tomita M."/>
            <person name="Arakawa K."/>
        </authorList>
    </citation>
    <scope>NUCLEOTIDE SEQUENCE [LARGE SCALE GENOMIC DNA]</scope>
</reference>
<comment type="caution">
    <text evidence="2">The sequence shown here is derived from an EMBL/GenBank/DDBJ whole genome shotgun (WGS) entry which is preliminary data.</text>
</comment>
<keyword evidence="3" id="KW-1185">Reference proteome</keyword>
<protein>
    <submittedName>
        <fullName evidence="2">Uncharacterized protein</fullName>
    </submittedName>
</protein>
<proteinExistence type="predicted"/>
<feature type="compositionally biased region" description="Acidic residues" evidence="1">
    <location>
        <begin position="11"/>
        <end position="30"/>
    </location>
</feature>
<feature type="region of interest" description="Disordered" evidence="1">
    <location>
        <begin position="10"/>
        <end position="67"/>
    </location>
</feature>
<evidence type="ECO:0000313" key="3">
    <source>
        <dbReference type="Proteomes" id="UP000499080"/>
    </source>
</evidence>
<evidence type="ECO:0000313" key="2">
    <source>
        <dbReference type="EMBL" id="GBN18235.1"/>
    </source>
</evidence>
<dbReference type="EMBL" id="BGPR01006353">
    <property type="protein sequence ID" value="GBN18235.1"/>
    <property type="molecule type" value="Genomic_DNA"/>
</dbReference>
<gene>
    <name evidence="2" type="ORF">AVEN_257923_1</name>
</gene>
<feature type="compositionally biased region" description="Acidic residues" evidence="1">
    <location>
        <begin position="45"/>
        <end position="59"/>
    </location>
</feature>
<sequence length="126" mass="14377">MQLLRRLIAEVESDGDSDFDNEDNGPEGDLEGNFSVHENFSEHDTESEEDGEEENEEVNNSEWLSSKDGVQRRKTKFRLNIRTRFHNIVSCLSGTKGPAKKVTSLVKSWEFISDNMTQLIVENAKI</sequence>
<accession>A0A4Y2LTT9</accession>
<organism evidence="2 3">
    <name type="scientific">Araneus ventricosus</name>
    <name type="common">Orbweaver spider</name>
    <name type="synonym">Epeira ventricosa</name>
    <dbReference type="NCBI Taxonomy" id="182803"/>
    <lineage>
        <taxon>Eukaryota</taxon>
        <taxon>Metazoa</taxon>
        <taxon>Ecdysozoa</taxon>
        <taxon>Arthropoda</taxon>
        <taxon>Chelicerata</taxon>
        <taxon>Arachnida</taxon>
        <taxon>Araneae</taxon>
        <taxon>Araneomorphae</taxon>
        <taxon>Entelegynae</taxon>
        <taxon>Araneoidea</taxon>
        <taxon>Araneidae</taxon>
        <taxon>Araneus</taxon>
    </lineage>
</organism>
<name>A0A4Y2LTT9_ARAVE</name>
<evidence type="ECO:0000256" key="1">
    <source>
        <dbReference type="SAM" id="MobiDB-lite"/>
    </source>
</evidence>
<dbReference type="Proteomes" id="UP000499080">
    <property type="component" value="Unassembled WGS sequence"/>
</dbReference>
<dbReference type="AlphaFoldDB" id="A0A4Y2LTT9"/>